<keyword evidence="1" id="KW-0472">Membrane</keyword>
<proteinExistence type="predicted"/>
<accession>A0AAW2GQY1</accession>
<comment type="caution">
    <text evidence="2">The sequence shown here is derived from an EMBL/GenBank/DDBJ whole genome shotgun (WGS) entry which is preliminary data.</text>
</comment>
<keyword evidence="1" id="KW-0812">Transmembrane</keyword>
<name>A0AAW2GQY1_9HYME</name>
<evidence type="ECO:0000256" key="1">
    <source>
        <dbReference type="SAM" id="Phobius"/>
    </source>
</evidence>
<feature type="transmembrane region" description="Helical" evidence="1">
    <location>
        <begin position="37"/>
        <end position="57"/>
    </location>
</feature>
<keyword evidence="3" id="KW-1185">Reference proteome</keyword>
<sequence length="119" mass="14240">MRFVLNKYLHNVEIVNVTETEKKISMNLYTRKLIKNLIDLVYIISIYKIFFTIYMSVKHNSRGALILKFCLTAYGRERYQLLSGFSQCVERNSNLFIFVIMNTDLRDIKINAHYMYTYT</sequence>
<gene>
    <name evidence="2" type="ORF">PUN28_001724</name>
</gene>
<organism evidence="2 3">
    <name type="scientific">Cardiocondyla obscurior</name>
    <dbReference type="NCBI Taxonomy" id="286306"/>
    <lineage>
        <taxon>Eukaryota</taxon>
        <taxon>Metazoa</taxon>
        <taxon>Ecdysozoa</taxon>
        <taxon>Arthropoda</taxon>
        <taxon>Hexapoda</taxon>
        <taxon>Insecta</taxon>
        <taxon>Pterygota</taxon>
        <taxon>Neoptera</taxon>
        <taxon>Endopterygota</taxon>
        <taxon>Hymenoptera</taxon>
        <taxon>Apocrita</taxon>
        <taxon>Aculeata</taxon>
        <taxon>Formicoidea</taxon>
        <taxon>Formicidae</taxon>
        <taxon>Myrmicinae</taxon>
        <taxon>Cardiocondyla</taxon>
    </lineage>
</organism>
<reference evidence="2 3" key="1">
    <citation type="submission" date="2023-03" db="EMBL/GenBank/DDBJ databases">
        <title>High recombination rates correlate with genetic variation in Cardiocondyla obscurior ants.</title>
        <authorList>
            <person name="Errbii M."/>
        </authorList>
    </citation>
    <scope>NUCLEOTIDE SEQUENCE [LARGE SCALE GENOMIC DNA]</scope>
    <source>
        <strain evidence="2">Alpha-2009</strain>
        <tissue evidence="2">Whole body</tissue>
    </source>
</reference>
<keyword evidence="1" id="KW-1133">Transmembrane helix</keyword>
<dbReference type="AlphaFoldDB" id="A0AAW2GQY1"/>
<dbReference type="EMBL" id="JADYXP020000002">
    <property type="protein sequence ID" value="KAL0129650.1"/>
    <property type="molecule type" value="Genomic_DNA"/>
</dbReference>
<dbReference type="Proteomes" id="UP001430953">
    <property type="component" value="Unassembled WGS sequence"/>
</dbReference>
<evidence type="ECO:0000313" key="3">
    <source>
        <dbReference type="Proteomes" id="UP001430953"/>
    </source>
</evidence>
<evidence type="ECO:0000313" key="2">
    <source>
        <dbReference type="EMBL" id="KAL0129650.1"/>
    </source>
</evidence>
<protein>
    <submittedName>
        <fullName evidence="2">Uncharacterized protein</fullName>
    </submittedName>
</protein>